<gene>
    <name evidence="2" type="ORF">GPECTOR_117g360</name>
</gene>
<evidence type="ECO:0000313" key="2">
    <source>
        <dbReference type="EMBL" id="KXZ42795.1"/>
    </source>
</evidence>
<reference evidence="3" key="1">
    <citation type="journal article" date="2016" name="Nat. Commun.">
        <title>The Gonium pectorale genome demonstrates co-option of cell cycle regulation during the evolution of multicellularity.</title>
        <authorList>
            <person name="Hanschen E.R."/>
            <person name="Marriage T.N."/>
            <person name="Ferris P.J."/>
            <person name="Hamaji T."/>
            <person name="Toyoda A."/>
            <person name="Fujiyama A."/>
            <person name="Neme R."/>
            <person name="Noguchi H."/>
            <person name="Minakuchi Y."/>
            <person name="Suzuki M."/>
            <person name="Kawai-Toyooka H."/>
            <person name="Smith D.R."/>
            <person name="Sparks H."/>
            <person name="Anderson J."/>
            <person name="Bakaric R."/>
            <person name="Luria V."/>
            <person name="Karger A."/>
            <person name="Kirschner M.W."/>
            <person name="Durand P.M."/>
            <person name="Michod R.E."/>
            <person name="Nozaki H."/>
            <person name="Olson B.J."/>
        </authorList>
    </citation>
    <scope>NUCLEOTIDE SEQUENCE [LARGE SCALE GENOMIC DNA]</scope>
    <source>
        <strain evidence="3">NIES-2863</strain>
    </source>
</reference>
<dbReference type="AlphaFoldDB" id="A0A150G004"/>
<name>A0A150G004_GONPE</name>
<dbReference type="Proteomes" id="UP000075714">
    <property type="component" value="Unassembled WGS sequence"/>
</dbReference>
<keyword evidence="1" id="KW-0175">Coiled coil</keyword>
<feature type="coiled-coil region" evidence="1">
    <location>
        <begin position="12"/>
        <end position="68"/>
    </location>
</feature>
<evidence type="ECO:0000256" key="1">
    <source>
        <dbReference type="SAM" id="Coils"/>
    </source>
</evidence>
<organism evidence="2 3">
    <name type="scientific">Gonium pectorale</name>
    <name type="common">Green alga</name>
    <dbReference type="NCBI Taxonomy" id="33097"/>
    <lineage>
        <taxon>Eukaryota</taxon>
        <taxon>Viridiplantae</taxon>
        <taxon>Chlorophyta</taxon>
        <taxon>core chlorophytes</taxon>
        <taxon>Chlorophyceae</taxon>
        <taxon>CS clade</taxon>
        <taxon>Chlamydomonadales</taxon>
        <taxon>Volvocaceae</taxon>
        <taxon>Gonium</taxon>
    </lineage>
</organism>
<comment type="caution">
    <text evidence="2">The sequence shown here is derived from an EMBL/GenBank/DDBJ whole genome shotgun (WGS) entry which is preliminary data.</text>
</comment>
<sequence>MSPTENIERRLNEKFEARFKELETKFTEQAAKEKIASNARMANLEDKIVDLNVELVELKQDLDPLQAQQIGNIVHQVAKLVLAGRSLPNVASSQRRKTYVDHARGKVLKALADTVGLDVENLKVELGDLALKRNDEVHPPDLPTLDAAVEAAKRACKRRGVNCFACELLDRYAAIRARCRELLGC</sequence>
<proteinExistence type="predicted"/>
<evidence type="ECO:0000313" key="3">
    <source>
        <dbReference type="Proteomes" id="UP000075714"/>
    </source>
</evidence>
<keyword evidence="3" id="KW-1185">Reference proteome</keyword>
<protein>
    <submittedName>
        <fullName evidence="2">Uncharacterized protein</fullName>
    </submittedName>
</protein>
<dbReference type="EMBL" id="LSYV01000117">
    <property type="protein sequence ID" value="KXZ42795.1"/>
    <property type="molecule type" value="Genomic_DNA"/>
</dbReference>
<accession>A0A150G004</accession>